<dbReference type="Proteomes" id="UP000240505">
    <property type="component" value="Chromosome"/>
</dbReference>
<dbReference type="EMBL" id="CP028324">
    <property type="protein sequence ID" value="AVR96520.1"/>
    <property type="molecule type" value="Genomic_DNA"/>
</dbReference>
<sequence>MTTQSATSSAADSAAPGVIINIAVDAAYLASQQSGPYAGTGIYMMDNGLVSGCLGEGGAELSSVVNAGFGVAFNVNPIQMLEGNYTVQIAGIELSSGTNIFGNRGFPAPPTAPSPYQWLGTATEQGSCIYQIKIGVQGPDTDMVYFWWDPKLTCVD</sequence>
<dbReference type="OrthoDB" id="1431504at2"/>
<gene>
    <name evidence="1" type="ORF">C9I28_13065</name>
</gene>
<dbReference type="RefSeq" id="WP_107141868.1">
    <property type="nucleotide sequence ID" value="NZ_CP028324.1"/>
</dbReference>
<keyword evidence="2" id="KW-1185">Reference proteome</keyword>
<protein>
    <recommendedName>
        <fullName evidence="3">Inclusion body protein</fullName>
    </recommendedName>
</protein>
<reference evidence="1 2" key="1">
    <citation type="submission" date="2018-03" db="EMBL/GenBank/DDBJ databases">
        <title>Massilia armeniaca sp. nov., isolated from desert soil.</title>
        <authorList>
            <person name="Huang H."/>
            <person name="Ren M."/>
        </authorList>
    </citation>
    <scope>NUCLEOTIDE SEQUENCE [LARGE SCALE GENOMIC DNA]</scope>
    <source>
        <strain evidence="1 2">ZMN-3</strain>
    </source>
</reference>
<evidence type="ECO:0000313" key="1">
    <source>
        <dbReference type="EMBL" id="AVR96520.1"/>
    </source>
</evidence>
<dbReference type="AlphaFoldDB" id="A0A2R4CAH4"/>
<proteinExistence type="predicted"/>
<dbReference type="KEGG" id="masz:C9I28_13065"/>
<evidence type="ECO:0008006" key="3">
    <source>
        <dbReference type="Google" id="ProtNLM"/>
    </source>
</evidence>
<accession>A0A2R4CAH4</accession>
<evidence type="ECO:0000313" key="2">
    <source>
        <dbReference type="Proteomes" id="UP000240505"/>
    </source>
</evidence>
<name>A0A2R4CAH4_9BURK</name>
<organism evidence="1 2">
    <name type="scientific">Pseudoduganella armeniaca</name>
    <dbReference type="NCBI Taxonomy" id="2072590"/>
    <lineage>
        <taxon>Bacteria</taxon>
        <taxon>Pseudomonadati</taxon>
        <taxon>Pseudomonadota</taxon>
        <taxon>Betaproteobacteria</taxon>
        <taxon>Burkholderiales</taxon>
        <taxon>Oxalobacteraceae</taxon>
        <taxon>Telluria group</taxon>
        <taxon>Pseudoduganella</taxon>
    </lineage>
</organism>